<feature type="region of interest" description="Disordered" evidence="6">
    <location>
        <begin position="1"/>
        <end position="48"/>
    </location>
</feature>
<dbReference type="CDD" id="cd06453">
    <property type="entry name" value="SufS_like"/>
    <property type="match status" value="1"/>
</dbReference>
<sequence>MDGRASAPTVPPLRQSCQLTDRTHRAATSPRTRRRARKTAAAVESPAAELSASPAALGAALRGDFPILHQTVNGRPLVYLDNGATSQKPEVVLHALDEYNRRYNSNVHRGVHYLAAKATTAYEEARDKVARLVNARSGREVVFTRNATEGINLVAQSWGNLHLRPGDEVLVSVAEHHSNLVPWQLACQRTGATLRHVPLTPDTQELDMQAFKQMLSSKTKVVALVAVSNMLGCILDTSYVAEEAHRVGARLLLDCCQSVPNMPVDVQAMGADWIVASAHKMCGPTGIGFLWGRSDVLEAMPPFMGGGEMIEHVGLDVSTYAPPPSRFEPGTPPIAEAIGMGAAAEYLGGLGLQAVRAYEEDIGRYLYERLSAVPGVTVYGPPPSRGRAALCSFNVKGLHATDVSTLLDHAGVAVRSGHHCTQPLHAYLGINASARASPYIYNTEEEIDTFIIELEESISFFRDA</sequence>
<feature type="compositionally biased region" description="Low complexity" evidence="6">
    <location>
        <begin position="39"/>
        <end position="48"/>
    </location>
</feature>
<dbReference type="GO" id="GO:0031071">
    <property type="term" value="F:cysteine desulfurase activity"/>
    <property type="evidence" value="ECO:0007669"/>
    <property type="project" value="UniProtKB-EC"/>
</dbReference>
<evidence type="ECO:0000256" key="2">
    <source>
        <dbReference type="ARBA" id="ARBA00012239"/>
    </source>
</evidence>
<evidence type="ECO:0000313" key="9">
    <source>
        <dbReference type="Proteomes" id="UP001445335"/>
    </source>
</evidence>
<evidence type="ECO:0000256" key="1">
    <source>
        <dbReference type="ARBA" id="ARBA00001933"/>
    </source>
</evidence>
<dbReference type="AlphaFoldDB" id="A0AAW1S4X2"/>
<organism evidence="8 9">
    <name type="scientific">Elliptochloris bilobata</name>
    <dbReference type="NCBI Taxonomy" id="381761"/>
    <lineage>
        <taxon>Eukaryota</taxon>
        <taxon>Viridiplantae</taxon>
        <taxon>Chlorophyta</taxon>
        <taxon>core chlorophytes</taxon>
        <taxon>Trebouxiophyceae</taxon>
        <taxon>Trebouxiophyceae incertae sedis</taxon>
        <taxon>Elliptochloris clade</taxon>
        <taxon>Elliptochloris</taxon>
    </lineage>
</organism>
<dbReference type="GO" id="GO:0006534">
    <property type="term" value="P:cysteine metabolic process"/>
    <property type="evidence" value="ECO:0007669"/>
    <property type="project" value="InterPro"/>
</dbReference>
<evidence type="ECO:0000256" key="4">
    <source>
        <dbReference type="ARBA" id="ARBA00022898"/>
    </source>
</evidence>
<keyword evidence="3" id="KW-0808">Transferase</keyword>
<evidence type="ECO:0000259" key="7">
    <source>
        <dbReference type="Pfam" id="PF00266"/>
    </source>
</evidence>
<dbReference type="Proteomes" id="UP001445335">
    <property type="component" value="Unassembled WGS sequence"/>
</dbReference>
<comment type="caution">
    <text evidence="8">The sequence shown here is derived from an EMBL/GenBank/DDBJ whole genome shotgun (WGS) entry which is preliminary data.</text>
</comment>
<dbReference type="InterPro" id="IPR015424">
    <property type="entry name" value="PyrdxlP-dep_Trfase"/>
</dbReference>
<dbReference type="InterPro" id="IPR015422">
    <property type="entry name" value="PyrdxlP-dep_Trfase_small"/>
</dbReference>
<dbReference type="InterPro" id="IPR015421">
    <property type="entry name" value="PyrdxlP-dep_Trfase_major"/>
</dbReference>
<dbReference type="SUPFAM" id="SSF53383">
    <property type="entry name" value="PLP-dependent transferases"/>
    <property type="match status" value="1"/>
</dbReference>
<evidence type="ECO:0000313" key="8">
    <source>
        <dbReference type="EMBL" id="KAK9840603.1"/>
    </source>
</evidence>
<name>A0AAW1S4X2_9CHLO</name>
<dbReference type="EMBL" id="JALJOU010000013">
    <property type="protein sequence ID" value="KAK9840603.1"/>
    <property type="molecule type" value="Genomic_DNA"/>
</dbReference>
<keyword evidence="4" id="KW-0663">Pyridoxal phosphate</keyword>
<gene>
    <name evidence="8" type="ORF">WJX81_003960</name>
</gene>
<protein>
    <recommendedName>
        <fullName evidence="2">cysteine desulfurase</fullName>
        <ecNumber evidence="2">2.8.1.7</ecNumber>
    </recommendedName>
</protein>
<dbReference type="EC" id="2.8.1.7" evidence="2"/>
<proteinExistence type="predicted"/>
<evidence type="ECO:0000256" key="6">
    <source>
        <dbReference type="SAM" id="MobiDB-lite"/>
    </source>
</evidence>
<dbReference type="InterPro" id="IPR010970">
    <property type="entry name" value="Cys_dSase_SufS"/>
</dbReference>
<dbReference type="InterPro" id="IPR000192">
    <property type="entry name" value="Aminotrans_V_dom"/>
</dbReference>
<accession>A0AAW1S4X2</accession>
<comment type="catalytic activity">
    <reaction evidence="5">
        <text>(sulfur carrier)-H + L-cysteine = (sulfur carrier)-SH + L-alanine</text>
        <dbReference type="Rhea" id="RHEA:43892"/>
        <dbReference type="Rhea" id="RHEA-COMP:14737"/>
        <dbReference type="Rhea" id="RHEA-COMP:14739"/>
        <dbReference type="ChEBI" id="CHEBI:29917"/>
        <dbReference type="ChEBI" id="CHEBI:35235"/>
        <dbReference type="ChEBI" id="CHEBI:57972"/>
        <dbReference type="ChEBI" id="CHEBI:64428"/>
        <dbReference type="EC" id="2.8.1.7"/>
    </reaction>
</comment>
<dbReference type="Pfam" id="PF00266">
    <property type="entry name" value="Aminotran_5"/>
    <property type="match status" value="1"/>
</dbReference>
<evidence type="ECO:0000256" key="3">
    <source>
        <dbReference type="ARBA" id="ARBA00022679"/>
    </source>
</evidence>
<comment type="cofactor">
    <cofactor evidence="1">
        <name>pyridoxal 5'-phosphate</name>
        <dbReference type="ChEBI" id="CHEBI:597326"/>
    </cofactor>
</comment>
<dbReference type="Gene3D" id="3.90.1150.10">
    <property type="entry name" value="Aspartate Aminotransferase, domain 1"/>
    <property type="match status" value="1"/>
</dbReference>
<dbReference type="GO" id="GO:0030170">
    <property type="term" value="F:pyridoxal phosphate binding"/>
    <property type="evidence" value="ECO:0007669"/>
    <property type="project" value="InterPro"/>
</dbReference>
<reference evidence="8 9" key="1">
    <citation type="journal article" date="2024" name="Nat. Commun.">
        <title>Phylogenomics reveals the evolutionary origins of lichenization in chlorophyte algae.</title>
        <authorList>
            <person name="Puginier C."/>
            <person name="Libourel C."/>
            <person name="Otte J."/>
            <person name="Skaloud P."/>
            <person name="Haon M."/>
            <person name="Grisel S."/>
            <person name="Petersen M."/>
            <person name="Berrin J.G."/>
            <person name="Delaux P.M."/>
            <person name="Dal Grande F."/>
            <person name="Keller J."/>
        </authorList>
    </citation>
    <scope>NUCLEOTIDE SEQUENCE [LARGE SCALE GENOMIC DNA]</scope>
    <source>
        <strain evidence="8 9">SAG 245.80</strain>
    </source>
</reference>
<keyword evidence="9" id="KW-1185">Reference proteome</keyword>
<dbReference type="PANTHER" id="PTHR43586:SF8">
    <property type="entry name" value="CYSTEINE DESULFURASE 1, CHLOROPLASTIC"/>
    <property type="match status" value="1"/>
</dbReference>
<dbReference type="PANTHER" id="PTHR43586">
    <property type="entry name" value="CYSTEINE DESULFURASE"/>
    <property type="match status" value="1"/>
</dbReference>
<dbReference type="Gene3D" id="3.40.640.10">
    <property type="entry name" value="Type I PLP-dependent aspartate aminotransferase-like (Major domain)"/>
    <property type="match status" value="1"/>
</dbReference>
<feature type="domain" description="Aminotransferase class V" evidence="7">
    <location>
        <begin position="78"/>
        <end position="450"/>
    </location>
</feature>
<dbReference type="NCBIfam" id="TIGR01979">
    <property type="entry name" value="sufS"/>
    <property type="match status" value="1"/>
</dbReference>
<evidence type="ECO:0000256" key="5">
    <source>
        <dbReference type="ARBA" id="ARBA00050776"/>
    </source>
</evidence>